<reference evidence="1 2" key="1">
    <citation type="journal article" date="2016" name="Nat. Commun.">
        <title>Thousands of microbial genomes shed light on interconnected biogeochemical processes in an aquifer system.</title>
        <authorList>
            <person name="Anantharaman K."/>
            <person name="Brown C.T."/>
            <person name="Hug L.A."/>
            <person name="Sharon I."/>
            <person name="Castelle C.J."/>
            <person name="Probst A.J."/>
            <person name="Thomas B.C."/>
            <person name="Singh A."/>
            <person name="Wilkins M.J."/>
            <person name="Karaoz U."/>
            <person name="Brodie E.L."/>
            <person name="Williams K.H."/>
            <person name="Hubbard S.S."/>
            <person name="Banfield J.F."/>
        </authorList>
    </citation>
    <scope>NUCLEOTIDE SEQUENCE [LARGE SCALE GENOMIC DNA]</scope>
</reference>
<dbReference type="AlphaFoldDB" id="A0A1G1ZF80"/>
<dbReference type="STRING" id="1798404.A3B92_03980"/>
<sequence>MEFPKIWNRRVWEIVDADEKFFWLRLPNGVQKNIGPKIEHRKILKYGPAERILEVNFFNLGIFFRAWFLGEERDGKFFKKVKYSQLLKDGRWIWGMKNEGIVFGDLKNGNKFIGVFLKLKVAPGRTEQLFILKEGRIFNSSEEVYQYLH</sequence>
<evidence type="ECO:0000313" key="2">
    <source>
        <dbReference type="Proteomes" id="UP000177960"/>
    </source>
</evidence>
<gene>
    <name evidence="1" type="ORF">A3B92_03980</name>
</gene>
<evidence type="ECO:0000313" key="1">
    <source>
        <dbReference type="EMBL" id="OGY63228.1"/>
    </source>
</evidence>
<comment type="caution">
    <text evidence="1">The sequence shown here is derived from an EMBL/GenBank/DDBJ whole genome shotgun (WGS) entry which is preliminary data.</text>
</comment>
<name>A0A1G1ZF80_9BACT</name>
<dbReference type="EMBL" id="MHJG01000025">
    <property type="protein sequence ID" value="OGY63228.1"/>
    <property type="molecule type" value="Genomic_DNA"/>
</dbReference>
<dbReference type="Proteomes" id="UP000177960">
    <property type="component" value="Unassembled WGS sequence"/>
</dbReference>
<proteinExistence type="predicted"/>
<protein>
    <submittedName>
        <fullName evidence="1">Uncharacterized protein</fullName>
    </submittedName>
</protein>
<accession>A0A1G1ZF80</accession>
<organism evidence="1 2">
    <name type="scientific">Candidatus Harrisonbacteria bacterium RIFCSPHIGHO2_02_FULL_42_16</name>
    <dbReference type="NCBI Taxonomy" id="1798404"/>
    <lineage>
        <taxon>Bacteria</taxon>
        <taxon>Candidatus Harrisoniibacteriota</taxon>
    </lineage>
</organism>